<evidence type="ECO:0000256" key="1">
    <source>
        <dbReference type="ARBA" id="ARBA00000365"/>
    </source>
</evidence>
<dbReference type="Pfam" id="PF09261">
    <property type="entry name" value="Alpha-mann_mid"/>
    <property type="match status" value="1"/>
</dbReference>
<evidence type="ECO:0000313" key="13">
    <source>
        <dbReference type="EMBL" id="KAK4805972.1"/>
    </source>
</evidence>
<dbReference type="FunFam" id="1.20.1270.50:FF:000003">
    <property type="entry name" value="Alpha-mannosidase"/>
    <property type="match status" value="1"/>
</dbReference>
<reference evidence="13 14" key="1">
    <citation type="journal article" date="2023" name="J. Hered.">
        <title>Chromosome-level genome of the wood stork (Mycteria americana) provides insight into avian chromosome evolution.</title>
        <authorList>
            <person name="Flamio R. Jr."/>
            <person name="Ramstad K.M."/>
        </authorList>
    </citation>
    <scope>NUCLEOTIDE SEQUENCE [LARGE SCALE GENOMIC DNA]</scope>
    <source>
        <strain evidence="13">JAX WOST 10</strain>
    </source>
</reference>
<dbReference type="InterPro" id="IPR041147">
    <property type="entry name" value="GH38_C"/>
</dbReference>
<evidence type="ECO:0000256" key="2">
    <source>
        <dbReference type="ARBA" id="ARBA00009792"/>
    </source>
</evidence>
<dbReference type="InterPro" id="IPR011330">
    <property type="entry name" value="Glyco_hydro/deAcase_b/a-brl"/>
</dbReference>
<keyword evidence="8" id="KW-0325">Glycoprotein</keyword>
<sequence>MGALGEEEEDLGSRGAWGTAGQRWGGTPASWPLVFSSRLHPLPQPNGFFQKRFGGWARGGRGSCPPTRPDLLNVHLVPHTHDDVGWLKTVEQYFYGVRNEVQHAGVQYILDSVVAQLVANPSRRFIYVEVAFLARWWRQQDEATRRTVRQLVEQGRLEFVGGGWCMSDEAAAHYGPAIEQLALGRRFLRREFGACGTPRVAWQIDPFGHSRQLAAIFAQMGYDGLFVGRVDHQDKATREELREMELLWRASGSLPPPAADLFTGILPNVYNPPSGFCWDQLCSDPPVVDEDSEENNVDGIVSTFLQIAASQAERYRTNHIIMTMGSDFHYENANLWFKNMDKLIAHVNARQANGSRVHVLYSTPSCYLWELHRANLSWSLKTDDFFPYADGPHQFWTGYFTSRPAFKRYERLSNNFLQICSQLEALAGLAAREGPYGPGNSSVLREAVAVAQHHDAVTGTEKQHVADDYARQLAAGWESCQLLVANALASLSGSKENFVFCNALNVSVCPLTEAAGRFTVILYNPLGRRVSWPIRLPVNGASYAVTDPQGQPVPSEVVPVSNFTRRLRRDSGSATWELLFQASAPPLGFSTFTVSRLNRGDPRAHPARTPVLSQPREIQNEHIRVLFDPVTGHLKEIQNLDKSISLPVFQSFYWYNASVGNDQSTQASGAYIFRPNSSEPIPVSGSKRVSTHVVKNTLVQEVHQNFSSWCSQVVRLHAGRPYVELEWTVGPIPVADGWGKEIISRFETTLQTDARFYTDSNGRQILERRRDYRPTWNLSQTEPVAGNYYPVNSRIFIKDKKFQLTVLTDRSQGGSSIFDGSLELMVHRRLLYDDNRGVGEPLVELGADKQGLVVRGRHLVLLDTVESSADQHRLLAQELFMAPYAVLAPGGGPSYRRGQPGLRQVRWGGGCLGWEGGLPWRPLTLSPQFSALRQELPHNVHLLTLAPGDAGTLLLRLEHQFERGESANGSQPVTIDLLNLFSAFTVTSVQEMSLGADLPLDAISRLVWTPATGPAQPRPVPKLDPSRVTLQPMEIRTFLATVQYKVPGAGPGGP</sequence>
<dbReference type="CDD" id="cd10810">
    <property type="entry name" value="GH38N_AMII_LAM_like"/>
    <property type="match status" value="1"/>
</dbReference>
<comment type="cofactor">
    <cofactor evidence="10">
        <name>Zn(2+)</name>
        <dbReference type="ChEBI" id="CHEBI:29105"/>
    </cofactor>
    <text evidence="10">Binds 1 zinc ion per subunit.</text>
</comment>
<evidence type="ECO:0000256" key="5">
    <source>
        <dbReference type="ARBA" id="ARBA00022801"/>
    </source>
</evidence>
<dbReference type="SUPFAM" id="SSF74650">
    <property type="entry name" value="Galactose mutarotase-like"/>
    <property type="match status" value="1"/>
</dbReference>
<keyword evidence="3 10" id="KW-0479">Metal-binding</keyword>
<dbReference type="FunFam" id="2.70.98.30:FF:000003">
    <property type="entry name" value="Alpha-mannosidase"/>
    <property type="match status" value="1"/>
</dbReference>
<evidence type="ECO:0000256" key="8">
    <source>
        <dbReference type="ARBA" id="ARBA00023180"/>
    </source>
</evidence>
<dbReference type="Gene3D" id="3.20.110.10">
    <property type="entry name" value="Glycoside hydrolase 38, N terminal domain"/>
    <property type="match status" value="1"/>
</dbReference>
<proteinExistence type="inferred from homology"/>
<feature type="domain" description="Glycoside hydrolase family 38 central" evidence="12">
    <location>
        <begin position="394"/>
        <end position="473"/>
    </location>
</feature>
<feature type="region of interest" description="Disordered" evidence="11">
    <location>
        <begin position="1"/>
        <end position="23"/>
    </location>
</feature>
<dbReference type="Gene3D" id="1.20.1270.50">
    <property type="entry name" value="Glycoside hydrolase family 38, central domain"/>
    <property type="match status" value="2"/>
</dbReference>
<dbReference type="Pfam" id="PF21260">
    <property type="entry name" value="Laman-like_dom"/>
    <property type="match status" value="1"/>
</dbReference>
<gene>
    <name evidence="13" type="ORF">QYF61_022195</name>
</gene>
<dbReference type="InterPro" id="IPR048534">
    <property type="entry name" value="Man2a1-like_dom"/>
</dbReference>
<dbReference type="InterPro" id="IPR037094">
    <property type="entry name" value="Glyco_hydro_38_cen_sf"/>
</dbReference>
<dbReference type="GO" id="GO:0004559">
    <property type="term" value="F:alpha-mannosidase activity"/>
    <property type="evidence" value="ECO:0007669"/>
    <property type="project" value="UniProtKB-EC"/>
</dbReference>
<keyword evidence="4" id="KW-0732">Signal</keyword>
<comment type="catalytic activity">
    <reaction evidence="1">
        <text>Hydrolysis of terminal, non-reducing alpha-D-mannose residues in alpha-D-mannosides.</text>
        <dbReference type="EC" id="3.2.1.24"/>
    </reaction>
</comment>
<dbReference type="FunFam" id="1.20.1270.50:FF:000002">
    <property type="entry name" value="Alpha-mannosidase"/>
    <property type="match status" value="1"/>
</dbReference>
<dbReference type="InterPro" id="IPR011682">
    <property type="entry name" value="Glyco_hydro_38_C"/>
</dbReference>
<dbReference type="Pfam" id="PF07748">
    <property type="entry name" value="Glyco_hydro_38C"/>
    <property type="match status" value="1"/>
</dbReference>
<dbReference type="FunFam" id="3.20.110.10:FF:000001">
    <property type="entry name" value="Alpha-mannosidase"/>
    <property type="match status" value="1"/>
</dbReference>
<protein>
    <recommendedName>
        <fullName evidence="10">Alpha-mannosidase</fullName>
        <ecNumber evidence="10">3.2.1.-</ecNumber>
    </recommendedName>
</protein>
<dbReference type="Proteomes" id="UP001333110">
    <property type="component" value="Unassembled WGS sequence"/>
</dbReference>
<dbReference type="InterPro" id="IPR050843">
    <property type="entry name" value="Glycosyl_Hydrlase_38"/>
</dbReference>
<evidence type="ECO:0000256" key="7">
    <source>
        <dbReference type="ARBA" id="ARBA00023157"/>
    </source>
</evidence>
<dbReference type="GO" id="GO:0005764">
    <property type="term" value="C:lysosome"/>
    <property type="evidence" value="ECO:0007669"/>
    <property type="project" value="TreeGrafter"/>
</dbReference>
<dbReference type="EC" id="3.2.1.-" evidence="10"/>
<name>A0AAN7MXS3_MYCAM</name>
<evidence type="ECO:0000256" key="10">
    <source>
        <dbReference type="RuleBase" id="RU361199"/>
    </source>
</evidence>
<organism evidence="13 14">
    <name type="scientific">Mycteria americana</name>
    <name type="common">Wood stork</name>
    <dbReference type="NCBI Taxonomy" id="33587"/>
    <lineage>
        <taxon>Eukaryota</taxon>
        <taxon>Metazoa</taxon>
        <taxon>Chordata</taxon>
        <taxon>Craniata</taxon>
        <taxon>Vertebrata</taxon>
        <taxon>Euteleostomi</taxon>
        <taxon>Archelosauria</taxon>
        <taxon>Archosauria</taxon>
        <taxon>Dinosauria</taxon>
        <taxon>Saurischia</taxon>
        <taxon>Theropoda</taxon>
        <taxon>Coelurosauria</taxon>
        <taxon>Aves</taxon>
        <taxon>Neognathae</taxon>
        <taxon>Neoaves</taxon>
        <taxon>Aequornithes</taxon>
        <taxon>Ciconiiformes</taxon>
        <taxon>Ciconiidae</taxon>
        <taxon>Mycteria</taxon>
    </lineage>
</organism>
<dbReference type="SMART" id="SM00872">
    <property type="entry name" value="Alpha-mann_mid"/>
    <property type="match status" value="1"/>
</dbReference>
<evidence type="ECO:0000259" key="12">
    <source>
        <dbReference type="SMART" id="SM00872"/>
    </source>
</evidence>
<comment type="caution">
    <text evidence="13">The sequence shown here is derived from an EMBL/GenBank/DDBJ whole genome shotgun (WGS) entry which is preliminary data.</text>
</comment>
<dbReference type="PANTHER" id="PTHR11607:SF3">
    <property type="entry name" value="LYSOSOMAL ALPHA-MANNOSIDASE"/>
    <property type="match status" value="1"/>
</dbReference>
<evidence type="ECO:0000256" key="9">
    <source>
        <dbReference type="ARBA" id="ARBA00023295"/>
    </source>
</evidence>
<keyword evidence="6 10" id="KW-0862">Zinc</keyword>
<dbReference type="PANTHER" id="PTHR11607">
    <property type="entry name" value="ALPHA-MANNOSIDASE"/>
    <property type="match status" value="1"/>
</dbReference>
<dbReference type="GO" id="GO:0030246">
    <property type="term" value="F:carbohydrate binding"/>
    <property type="evidence" value="ECO:0007669"/>
    <property type="project" value="InterPro"/>
</dbReference>
<evidence type="ECO:0000313" key="14">
    <source>
        <dbReference type="Proteomes" id="UP001333110"/>
    </source>
</evidence>
<dbReference type="EMBL" id="JAUNZN010000047">
    <property type="protein sequence ID" value="KAK4805972.1"/>
    <property type="molecule type" value="Genomic_DNA"/>
</dbReference>
<keyword evidence="7" id="KW-1015">Disulfide bond</keyword>
<dbReference type="GO" id="GO:0006013">
    <property type="term" value="P:mannose metabolic process"/>
    <property type="evidence" value="ECO:0007669"/>
    <property type="project" value="InterPro"/>
</dbReference>
<keyword evidence="5 10" id="KW-0378">Hydrolase</keyword>
<dbReference type="Gene3D" id="2.60.40.1360">
    <property type="match status" value="1"/>
</dbReference>
<feature type="compositionally biased region" description="Acidic residues" evidence="11">
    <location>
        <begin position="1"/>
        <end position="10"/>
    </location>
</feature>
<comment type="similarity">
    <text evidence="2 10">Belongs to the glycosyl hydrolase 38 family.</text>
</comment>
<dbReference type="InterPro" id="IPR028995">
    <property type="entry name" value="Glyco_hydro_57/38_cen_sf"/>
</dbReference>
<dbReference type="InterPro" id="IPR011013">
    <property type="entry name" value="Gal_mutarotase_sf_dom"/>
</dbReference>
<dbReference type="InterPro" id="IPR015341">
    <property type="entry name" value="Glyco_hydro_38_cen"/>
</dbReference>
<accession>A0AAN7MXS3</accession>
<evidence type="ECO:0000256" key="6">
    <source>
        <dbReference type="ARBA" id="ARBA00022833"/>
    </source>
</evidence>
<dbReference type="Pfam" id="PF17677">
    <property type="entry name" value="Glyco_hydro38C2"/>
    <property type="match status" value="1"/>
</dbReference>
<keyword evidence="9 10" id="KW-0326">Glycosidase</keyword>
<evidence type="ECO:0000256" key="4">
    <source>
        <dbReference type="ARBA" id="ARBA00022729"/>
    </source>
</evidence>
<dbReference type="FunFam" id="2.60.40.1180:FF:000018">
    <property type="entry name" value="Alpha-mannosidase"/>
    <property type="match status" value="1"/>
</dbReference>
<dbReference type="SUPFAM" id="SSF88713">
    <property type="entry name" value="Glycoside hydrolase/deacetylase"/>
    <property type="match status" value="1"/>
</dbReference>
<keyword evidence="14" id="KW-1185">Reference proteome</keyword>
<evidence type="ECO:0000256" key="3">
    <source>
        <dbReference type="ARBA" id="ARBA00022723"/>
    </source>
</evidence>
<dbReference type="Gene3D" id="2.60.40.1180">
    <property type="entry name" value="Golgi alpha-mannosidase II"/>
    <property type="match status" value="1"/>
</dbReference>
<dbReference type="GO" id="GO:0046872">
    <property type="term" value="F:metal ion binding"/>
    <property type="evidence" value="ECO:0007669"/>
    <property type="project" value="UniProtKB-KW"/>
</dbReference>
<dbReference type="InterPro" id="IPR013780">
    <property type="entry name" value="Glyco_hydro_b"/>
</dbReference>
<dbReference type="Gene3D" id="2.70.98.30">
    <property type="entry name" value="Golgi alpha-mannosidase II, domain 4"/>
    <property type="match status" value="1"/>
</dbReference>
<dbReference type="Pfam" id="PF01074">
    <property type="entry name" value="Glyco_hydro_38N"/>
    <property type="match status" value="1"/>
</dbReference>
<evidence type="ECO:0000256" key="11">
    <source>
        <dbReference type="SAM" id="MobiDB-lite"/>
    </source>
</evidence>
<dbReference type="InterPro" id="IPR027291">
    <property type="entry name" value="Glyco_hydro_38_N_sf"/>
</dbReference>
<dbReference type="InterPro" id="IPR000602">
    <property type="entry name" value="Glyco_hydro_38_N"/>
</dbReference>
<dbReference type="AlphaFoldDB" id="A0AAN7MXS3"/>
<dbReference type="SUPFAM" id="SSF88688">
    <property type="entry name" value="Families 57/38 glycoside transferase middle domain"/>
    <property type="match status" value="1"/>
</dbReference>